<evidence type="ECO:0000313" key="4">
    <source>
        <dbReference type="Proteomes" id="UP000765509"/>
    </source>
</evidence>
<dbReference type="InterPro" id="IPR043502">
    <property type="entry name" value="DNA/RNA_pol_sf"/>
</dbReference>
<feature type="region of interest" description="Disordered" evidence="1">
    <location>
        <begin position="268"/>
        <end position="321"/>
    </location>
</feature>
<feature type="compositionally biased region" description="Low complexity" evidence="1">
    <location>
        <begin position="283"/>
        <end position="296"/>
    </location>
</feature>
<evidence type="ECO:0000259" key="2">
    <source>
        <dbReference type="Pfam" id="PF19259"/>
    </source>
</evidence>
<organism evidence="3 4">
    <name type="scientific">Austropuccinia psidii MF-1</name>
    <dbReference type="NCBI Taxonomy" id="1389203"/>
    <lineage>
        <taxon>Eukaryota</taxon>
        <taxon>Fungi</taxon>
        <taxon>Dikarya</taxon>
        <taxon>Basidiomycota</taxon>
        <taxon>Pucciniomycotina</taxon>
        <taxon>Pucciniomycetes</taxon>
        <taxon>Pucciniales</taxon>
        <taxon>Sphaerophragmiaceae</taxon>
        <taxon>Austropuccinia</taxon>
    </lineage>
</organism>
<gene>
    <name evidence="3" type="ORF">O181_027159</name>
</gene>
<reference evidence="3" key="1">
    <citation type="submission" date="2021-03" db="EMBL/GenBank/DDBJ databases">
        <title>Draft genome sequence of rust myrtle Austropuccinia psidii MF-1, a brazilian biotype.</title>
        <authorList>
            <person name="Quecine M.C."/>
            <person name="Pachon D.M.R."/>
            <person name="Bonatelli M.L."/>
            <person name="Correr F.H."/>
            <person name="Franceschini L.M."/>
            <person name="Leite T.F."/>
            <person name="Margarido G.R.A."/>
            <person name="Almeida C.A."/>
            <person name="Ferrarezi J.A."/>
            <person name="Labate C.A."/>
        </authorList>
    </citation>
    <scope>NUCLEOTIDE SEQUENCE</scope>
    <source>
        <strain evidence="3">MF-1</strain>
    </source>
</reference>
<feature type="compositionally biased region" description="Acidic residues" evidence="1">
    <location>
        <begin position="11"/>
        <end position="27"/>
    </location>
</feature>
<dbReference type="PANTHER" id="PTHR15503">
    <property type="entry name" value="LDOC1 RELATED"/>
    <property type="match status" value="1"/>
</dbReference>
<dbReference type="SUPFAM" id="SSF56672">
    <property type="entry name" value="DNA/RNA polymerases"/>
    <property type="match status" value="1"/>
</dbReference>
<feature type="compositionally biased region" description="Basic and acidic residues" evidence="1">
    <location>
        <begin position="306"/>
        <end position="321"/>
    </location>
</feature>
<dbReference type="InterPro" id="IPR043128">
    <property type="entry name" value="Rev_trsase/Diguanyl_cyclase"/>
</dbReference>
<dbReference type="EMBL" id="AVOT02009137">
    <property type="protein sequence ID" value="MBW0487444.1"/>
    <property type="molecule type" value="Genomic_DNA"/>
</dbReference>
<comment type="caution">
    <text evidence="3">The sequence shown here is derived from an EMBL/GenBank/DDBJ whole genome shotgun (WGS) entry which is preliminary data.</text>
</comment>
<dbReference type="Gene3D" id="3.30.70.270">
    <property type="match status" value="1"/>
</dbReference>
<proteinExistence type="predicted"/>
<sequence length="573" mass="64609">MSRTTFRGPGEDGEEEEENSVEEEESDGTGAAPAPVGASEGTRGPTLAQSDQPFSHLTEPSLLAIMQKMTQIMANLQAAASSEVSRPPAFKTPSMKALECFDGTQPFKVRSFIQSCQLIFHNDPENFSQDRKKVLYATSFLIGRAAKWIEPYLSNLNNQDSSYLLNSWPLFESQLFTLFGDPNEVRKAEAELDGLRMKEGGHVALYIADFRSLVSRIGYWGERALIHHFRKGLASRILDQLFSHPSNIDSLQDLMNISLELDTRYHDRQKEKNHHQEKKPEASKSNSSHYQNSSSSSHKKKNFHSQKRDKPHSSLLNREFKLKGSEKGRRINEDLCTYWGLKHSLESCVKRPQNKLTQLADDSRTPSFLSSVHIPSLNCHPSLLSSRDGALEEIQNLGEHNSVSSLHLFFGIMDLPPSSYHDSMEELWDEEKEPEEVETMMKVVPSVYNQYLYVFSKVKAEKTPPHGACDHHIALEGYLPPVGVIYSLSNQESDTIRAYISENVEKGFIRPSSSSTGAHVLFFKKKDGGLNLCVDYHKLNPVTRKNKKTVPCMNQLLNVFDGSSIFCKIDLHG</sequence>
<dbReference type="Pfam" id="PF19259">
    <property type="entry name" value="Ty3_capsid"/>
    <property type="match status" value="1"/>
</dbReference>
<accession>A0A9Q3CNK1</accession>
<dbReference type="Proteomes" id="UP000765509">
    <property type="component" value="Unassembled WGS sequence"/>
</dbReference>
<dbReference type="AlphaFoldDB" id="A0A9Q3CNK1"/>
<dbReference type="InterPro" id="IPR045358">
    <property type="entry name" value="Ty3_capsid"/>
</dbReference>
<dbReference type="OrthoDB" id="2447685at2759"/>
<evidence type="ECO:0000256" key="1">
    <source>
        <dbReference type="SAM" id="MobiDB-lite"/>
    </source>
</evidence>
<dbReference type="PANTHER" id="PTHR15503:SF22">
    <property type="entry name" value="TRANSPOSON TY3-I GAG POLYPROTEIN"/>
    <property type="match status" value="1"/>
</dbReference>
<dbReference type="InterPro" id="IPR032567">
    <property type="entry name" value="RTL1-rel"/>
</dbReference>
<evidence type="ECO:0000313" key="3">
    <source>
        <dbReference type="EMBL" id="MBW0487444.1"/>
    </source>
</evidence>
<name>A0A9Q3CNK1_9BASI</name>
<dbReference type="Gene3D" id="3.10.10.10">
    <property type="entry name" value="HIV Type 1 Reverse Transcriptase, subunit A, domain 1"/>
    <property type="match status" value="1"/>
</dbReference>
<feature type="region of interest" description="Disordered" evidence="1">
    <location>
        <begin position="1"/>
        <end position="54"/>
    </location>
</feature>
<feature type="domain" description="Ty3 transposon capsid-like protein" evidence="2">
    <location>
        <begin position="96"/>
        <end position="279"/>
    </location>
</feature>
<protein>
    <recommendedName>
        <fullName evidence="2">Ty3 transposon capsid-like protein domain-containing protein</fullName>
    </recommendedName>
</protein>
<keyword evidence="4" id="KW-1185">Reference proteome</keyword>